<dbReference type="GO" id="GO:0035269">
    <property type="term" value="P:protein O-linked glycosylation via mannose"/>
    <property type="evidence" value="ECO:0007669"/>
    <property type="project" value="TreeGrafter"/>
</dbReference>
<evidence type="ECO:0000256" key="4">
    <source>
        <dbReference type="ARBA" id="ARBA00022989"/>
    </source>
</evidence>
<dbReference type="GO" id="GO:0042285">
    <property type="term" value="F:xylosyltransferase activity"/>
    <property type="evidence" value="ECO:0007669"/>
    <property type="project" value="TreeGrafter"/>
</dbReference>
<keyword evidence="3" id="KW-0735">Signal-anchor</keyword>
<organism evidence="8 9">
    <name type="scientific">Pleodorina starrii</name>
    <dbReference type="NCBI Taxonomy" id="330485"/>
    <lineage>
        <taxon>Eukaryota</taxon>
        <taxon>Viridiplantae</taxon>
        <taxon>Chlorophyta</taxon>
        <taxon>core chlorophytes</taxon>
        <taxon>Chlorophyceae</taxon>
        <taxon>CS clade</taxon>
        <taxon>Chlamydomonadales</taxon>
        <taxon>Volvocaceae</taxon>
        <taxon>Pleodorina</taxon>
    </lineage>
</organism>
<dbReference type="EMBL" id="BRXU01000014">
    <property type="protein sequence ID" value="GLC55935.1"/>
    <property type="molecule type" value="Genomic_DNA"/>
</dbReference>
<evidence type="ECO:0000256" key="7">
    <source>
        <dbReference type="SAM" id="MobiDB-lite"/>
    </source>
</evidence>
<evidence type="ECO:0000256" key="3">
    <source>
        <dbReference type="ARBA" id="ARBA00022968"/>
    </source>
</evidence>
<dbReference type="GO" id="GO:0015020">
    <property type="term" value="F:glucuronosyltransferase activity"/>
    <property type="evidence" value="ECO:0007669"/>
    <property type="project" value="TreeGrafter"/>
</dbReference>
<comment type="caution">
    <text evidence="8">The sequence shown here is derived from an EMBL/GenBank/DDBJ whole genome shotgun (WGS) entry which is preliminary data.</text>
</comment>
<keyword evidence="9" id="KW-1185">Reference proteome</keyword>
<feature type="region of interest" description="Disordered" evidence="7">
    <location>
        <begin position="1"/>
        <end position="78"/>
    </location>
</feature>
<dbReference type="PANTHER" id="PTHR12270:SF52">
    <property type="entry name" value="GLYCOSYLTRANSFERASE-LIKE PROTEIN GNT13-RELATED"/>
    <property type="match status" value="1"/>
</dbReference>
<evidence type="ECO:0000256" key="2">
    <source>
        <dbReference type="ARBA" id="ARBA00022692"/>
    </source>
</evidence>
<sequence length="647" mass="65709">MRAPLRDGHTAHSTRPASLTALSPPSPHLGPAASSRATSHAALRPSNAHLPIPSTPASSYSSPLSPPPRQPHFPRHHAPPARIGIAVACLSDSASSCSPAAPPAPASGGLRDIELVTQVSLDRWPRFAQQALAWGGPVSVAVYIPCPPHHPLASAYLKYLEERVQALRTQLAAAAAAAGGRNGTAAAAAPPPPPPPPRLTVSLVHAQCLAREGALVLPGVVVPQPPPPPSPPGAVGGGGSDGLSYDGESCLYPINALRNAALAAASSSHVWLVDGDFIPSSGLREALLVMQPMDTAADPPSTPTPSSSSSRDSRNDGIDYGTNRKAGAGSSGGDAAAAVGGVGGVGGGATAAAGGSLLELSVSHPRPVMWVVPAFELVLGGVPAAGDAASPSAAASSAAAAAAAAAPEVPDDQVARVPRTLEQFAACGVASSRGSSNSSSSRSGSGGGDGGGDGGEISGAGTLLRPFHCGRYPQPVPSIDYEAWWTASLGRHTGSDVDGGGCCDGDGGGGGGAEAVAVDPRWITVPYHEYFEPYGIARRDQVPMYDERFRGYGLNKVQHAYHMAAAGFEFRLLVGHFCVTVPHARSVSYRAAFGTAADPQQRARVEQLYETFKQEMYDKYGYRYVPPPASAVGAPPGPSGSVTTARS</sequence>
<gene>
    <name evidence="8" type="primary">PLESTBF000515</name>
    <name evidence="8" type="ORF">PLESTB_001046300</name>
</gene>
<accession>A0A9W6F4X2</accession>
<feature type="region of interest" description="Disordered" evidence="7">
    <location>
        <begin position="431"/>
        <end position="457"/>
    </location>
</feature>
<evidence type="ECO:0000256" key="1">
    <source>
        <dbReference type="ARBA" id="ARBA00004606"/>
    </source>
</evidence>
<name>A0A9W6F4X2_9CHLO</name>
<dbReference type="Proteomes" id="UP001165080">
    <property type="component" value="Unassembled WGS sequence"/>
</dbReference>
<reference evidence="8 9" key="1">
    <citation type="journal article" date="2023" name="Commun. Biol.">
        <title>Reorganization of the ancestral sex-determining regions during the evolution of trioecy in Pleodorina starrii.</title>
        <authorList>
            <person name="Takahashi K."/>
            <person name="Suzuki S."/>
            <person name="Kawai-Toyooka H."/>
            <person name="Yamamoto K."/>
            <person name="Hamaji T."/>
            <person name="Ootsuki R."/>
            <person name="Yamaguchi H."/>
            <person name="Kawachi M."/>
            <person name="Higashiyama T."/>
            <person name="Nozaki H."/>
        </authorList>
    </citation>
    <scope>NUCLEOTIDE SEQUENCE [LARGE SCALE GENOMIC DNA]</scope>
    <source>
        <strain evidence="8 9">NIES-4479</strain>
    </source>
</reference>
<evidence type="ECO:0000256" key="6">
    <source>
        <dbReference type="ARBA" id="ARBA00023180"/>
    </source>
</evidence>
<dbReference type="GO" id="GO:0016020">
    <property type="term" value="C:membrane"/>
    <property type="evidence" value="ECO:0007669"/>
    <property type="project" value="UniProtKB-SubCell"/>
</dbReference>
<dbReference type="AlphaFoldDB" id="A0A9W6F4X2"/>
<keyword evidence="2" id="KW-0812">Transmembrane</keyword>
<feature type="compositionally biased region" description="Gly residues" evidence="7">
    <location>
        <begin position="444"/>
        <end position="457"/>
    </location>
</feature>
<feature type="region of interest" description="Disordered" evidence="7">
    <location>
        <begin position="294"/>
        <end position="333"/>
    </location>
</feature>
<feature type="compositionally biased region" description="Low complexity" evidence="7">
    <location>
        <begin position="431"/>
        <end position="443"/>
    </location>
</feature>
<proteinExistence type="predicted"/>
<evidence type="ECO:0000313" key="9">
    <source>
        <dbReference type="Proteomes" id="UP001165080"/>
    </source>
</evidence>
<protein>
    <submittedName>
        <fullName evidence="8">Uncharacterized protein</fullName>
    </submittedName>
</protein>
<evidence type="ECO:0000313" key="8">
    <source>
        <dbReference type="EMBL" id="GLC55935.1"/>
    </source>
</evidence>
<dbReference type="PANTHER" id="PTHR12270">
    <property type="entry name" value="GLYCOSYLTRANSFERASE-RELATED"/>
    <property type="match status" value="1"/>
</dbReference>
<dbReference type="Pfam" id="PF13896">
    <property type="entry name" value="Glyco_transf_49"/>
    <property type="match status" value="2"/>
</dbReference>
<feature type="compositionally biased region" description="Low complexity" evidence="7">
    <location>
        <begin position="51"/>
        <end position="63"/>
    </location>
</feature>
<keyword evidence="5" id="KW-0472">Membrane</keyword>
<feature type="compositionally biased region" description="Basic and acidic residues" evidence="7">
    <location>
        <begin position="1"/>
        <end position="10"/>
    </location>
</feature>
<comment type="subcellular location">
    <subcellularLocation>
        <location evidence="1">Membrane</location>
        <topology evidence="1">Single-pass type II membrane protein</topology>
    </subcellularLocation>
</comment>
<dbReference type="InterPro" id="IPR051292">
    <property type="entry name" value="Xyl/GlcA_transferase"/>
</dbReference>
<evidence type="ECO:0000256" key="5">
    <source>
        <dbReference type="ARBA" id="ARBA00023136"/>
    </source>
</evidence>
<keyword evidence="6" id="KW-0325">Glycoprotein</keyword>
<keyword evidence="4" id="KW-1133">Transmembrane helix</keyword>